<organism evidence="1">
    <name type="scientific">bioreactor metagenome</name>
    <dbReference type="NCBI Taxonomy" id="1076179"/>
    <lineage>
        <taxon>unclassified sequences</taxon>
        <taxon>metagenomes</taxon>
        <taxon>ecological metagenomes</taxon>
    </lineage>
</organism>
<accession>A0A644U6I8</accession>
<protein>
    <recommendedName>
        <fullName evidence="2">Beta-barrel assembly-enhancing protease</fullName>
    </recommendedName>
</protein>
<evidence type="ECO:0008006" key="2">
    <source>
        <dbReference type="Google" id="ProtNLM"/>
    </source>
</evidence>
<proteinExistence type="predicted"/>
<reference evidence="1" key="1">
    <citation type="submission" date="2019-08" db="EMBL/GenBank/DDBJ databases">
        <authorList>
            <person name="Kucharzyk K."/>
            <person name="Murdoch R.W."/>
            <person name="Higgins S."/>
            <person name="Loffler F."/>
        </authorList>
    </citation>
    <scope>NUCLEOTIDE SEQUENCE</scope>
</reference>
<dbReference type="Pfam" id="PF14559">
    <property type="entry name" value="TPR_19"/>
    <property type="match status" value="1"/>
</dbReference>
<dbReference type="InterPro" id="IPR011990">
    <property type="entry name" value="TPR-like_helical_dom_sf"/>
</dbReference>
<dbReference type="InterPro" id="IPR019734">
    <property type="entry name" value="TPR_rpt"/>
</dbReference>
<dbReference type="PANTHER" id="PTHR12558">
    <property type="entry name" value="CELL DIVISION CYCLE 16,23,27"/>
    <property type="match status" value="1"/>
</dbReference>
<name>A0A644U6I8_9ZZZZ</name>
<dbReference type="PANTHER" id="PTHR12558:SF13">
    <property type="entry name" value="CELL DIVISION CYCLE PROTEIN 27 HOMOLOG"/>
    <property type="match status" value="1"/>
</dbReference>
<dbReference type="Gene3D" id="1.25.40.10">
    <property type="entry name" value="Tetratricopeptide repeat domain"/>
    <property type="match status" value="2"/>
</dbReference>
<comment type="caution">
    <text evidence="1">The sequence shown here is derived from an EMBL/GenBank/DDBJ whole genome shotgun (WGS) entry which is preliminary data.</text>
</comment>
<dbReference type="SMART" id="SM00028">
    <property type="entry name" value="TPR"/>
    <property type="match status" value="4"/>
</dbReference>
<dbReference type="AlphaFoldDB" id="A0A644U6I8"/>
<gene>
    <name evidence="1" type="ORF">SDC9_20367</name>
</gene>
<dbReference type="SUPFAM" id="SSF48452">
    <property type="entry name" value="TPR-like"/>
    <property type="match status" value="2"/>
</dbReference>
<dbReference type="EMBL" id="VSSQ01000081">
    <property type="protein sequence ID" value="MPL74554.1"/>
    <property type="molecule type" value="Genomic_DNA"/>
</dbReference>
<sequence length="278" mass="31254">MSDLIEKAEELALSGKFEEALGKYDEAIKEDPADPLTYVGKASILKALGRYDECTACMETAIRTLPEWKCADVDKASDLTSMLLVLKAEAQLYAEKPEDALLTVDEADKIRDADAASLVVRAQAYSLQKKYEEAGNCLYRAEEWCFLHDDAMLTQIWLSKVHMAKESGKAFAPPYAAEVYRSGNWRKPSGTAEELFERGNNLRSEGLLYDALRYYDACLSAGPENRPLVLFFKGIIFEQLKNFTEAYSMYSDALAAGPAPEDEFKIRVRWMNAKSMRT</sequence>
<evidence type="ECO:0000313" key="1">
    <source>
        <dbReference type="EMBL" id="MPL74554.1"/>
    </source>
</evidence>